<name>A0A919NFI9_9ACTN</name>
<feature type="site" description="Important for catalytic activity, responsible for pKa modulation of the active site Glu and correct orientation of both the proton donor and substrate" evidence="5">
    <location>
        <position position="160"/>
    </location>
</feature>
<dbReference type="PROSITE" id="PS50231">
    <property type="entry name" value="RICIN_B_LECTIN"/>
    <property type="match status" value="1"/>
</dbReference>
<evidence type="ECO:0000256" key="3">
    <source>
        <dbReference type="ARBA" id="ARBA00022801"/>
    </source>
</evidence>
<evidence type="ECO:0000256" key="1">
    <source>
        <dbReference type="ARBA" id="ARBA00009865"/>
    </source>
</evidence>
<dbReference type="Pfam" id="PF04616">
    <property type="entry name" value="Glyco_hydro_43"/>
    <property type="match status" value="1"/>
</dbReference>
<evidence type="ECO:0000256" key="2">
    <source>
        <dbReference type="ARBA" id="ARBA00022729"/>
    </source>
</evidence>
<dbReference type="SUPFAM" id="SSF75005">
    <property type="entry name" value="Arabinanase/levansucrase/invertase"/>
    <property type="match status" value="1"/>
</dbReference>
<dbReference type="Gene3D" id="2.115.10.20">
    <property type="entry name" value="Glycosyl hydrolase domain, family 43"/>
    <property type="match status" value="1"/>
</dbReference>
<dbReference type="PANTHER" id="PTHR43817:SF1">
    <property type="entry name" value="HYDROLASE, FAMILY 43, PUTATIVE (AFU_ORTHOLOGUE AFUA_3G01660)-RELATED"/>
    <property type="match status" value="1"/>
</dbReference>
<gene>
    <name evidence="9" type="ORF">Ate02nite_03940</name>
</gene>
<dbReference type="GO" id="GO:0005975">
    <property type="term" value="P:carbohydrate metabolic process"/>
    <property type="evidence" value="ECO:0007669"/>
    <property type="project" value="InterPro"/>
</dbReference>
<evidence type="ECO:0000256" key="6">
    <source>
        <dbReference type="RuleBase" id="RU361187"/>
    </source>
</evidence>
<accession>A0A919NFI9</accession>
<feature type="domain" description="Ricin B lectin" evidence="8">
    <location>
        <begin position="354"/>
        <end position="433"/>
    </location>
</feature>
<feature type="region of interest" description="Disordered" evidence="7">
    <location>
        <begin position="320"/>
        <end position="342"/>
    </location>
</feature>
<evidence type="ECO:0000313" key="10">
    <source>
        <dbReference type="Proteomes" id="UP000623608"/>
    </source>
</evidence>
<comment type="similarity">
    <text evidence="1 6">Belongs to the glycosyl hydrolase 43 family.</text>
</comment>
<evidence type="ECO:0000256" key="7">
    <source>
        <dbReference type="SAM" id="MobiDB-lite"/>
    </source>
</evidence>
<evidence type="ECO:0000256" key="4">
    <source>
        <dbReference type="ARBA" id="ARBA00023295"/>
    </source>
</evidence>
<dbReference type="EMBL" id="BOMY01000002">
    <property type="protein sequence ID" value="GIF17664.1"/>
    <property type="molecule type" value="Genomic_DNA"/>
</dbReference>
<keyword evidence="3 6" id="KW-0378">Hydrolase</keyword>
<feature type="domain" description="Ricin B lectin" evidence="8">
    <location>
        <begin position="440"/>
        <end position="492"/>
    </location>
</feature>
<comment type="caution">
    <text evidence="9">The sequence shown here is derived from an EMBL/GenBank/DDBJ whole genome shotgun (WGS) entry which is preliminary data.</text>
</comment>
<keyword evidence="10" id="KW-1185">Reference proteome</keyword>
<dbReference type="Pfam" id="PF14200">
    <property type="entry name" value="RicinB_lectin_2"/>
    <property type="match status" value="2"/>
</dbReference>
<dbReference type="InterPro" id="IPR006710">
    <property type="entry name" value="Glyco_hydro_43"/>
</dbReference>
<organism evidence="9 10">
    <name type="scientific">Paractinoplanes tereljensis</name>
    <dbReference type="NCBI Taxonomy" id="571912"/>
    <lineage>
        <taxon>Bacteria</taxon>
        <taxon>Bacillati</taxon>
        <taxon>Actinomycetota</taxon>
        <taxon>Actinomycetes</taxon>
        <taxon>Micromonosporales</taxon>
        <taxon>Micromonosporaceae</taxon>
        <taxon>Paractinoplanes</taxon>
    </lineage>
</organism>
<proteinExistence type="inferred from homology"/>
<dbReference type="GO" id="GO:0004553">
    <property type="term" value="F:hydrolase activity, hydrolyzing O-glycosyl compounds"/>
    <property type="evidence" value="ECO:0007669"/>
    <property type="project" value="InterPro"/>
</dbReference>
<dbReference type="Proteomes" id="UP000623608">
    <property type="component" value="Unassembled WGS sequence"/>
</dbReference>
<dbReference type="Gene3D" id="2.80.10.50">
    <property type="match status" value="3"/>
</dbReference>
<dbReference type="InterPro" id="IPR035992">
    <property type="entry name" value="Ricin_B-like_lectins"/>
</dbReference>
<evidence type="ECO:0000313" key="9">
    <source>
        <dbReference type="EMBL" id="GIF17664.1"/>
    </source>
</evidence>
<protein>
    <submittedName>
        <fullName evidence="9">Hydrolase</fullName>
    </submittedName>
</protein>
<dbReference type="CDD" id="cd00161">
    <property type="entry name" value="beta-trefoil_Ricin-like"/>
    <property type="match status" value="1"/>
</dbReference>
<dbReference type="InterPro" id="IPR000772">
    <property type="entry name" value="Ricin_B_lectin"/>
</dbReference>
<dbReference type="RefSeq" id="WP_203797977.1">
    <property type="nucleotide sequence ID" value="NZ_BOMY01000002.1"/>
</dbReference>
<reference evidence="9" key="1">
    <citation type="submission" date="2021-01" db="EMBL/GenBank/DDBJ databases">
        <title>Whole genome shotgun sequence of Actinoplanes tereljensis NBRC 105297.</title>
        <authorList>
            <person name="Komaki H."/>
            <person name="Tamura T."/>
        </authorList>
    </citation>
    <scope>NUCLEOTIDE SEQUENCE</scope>
    <source>
        <strain evidence="9">NBRC 105297</strain>
    </source>
</reference>
<keyword evidence="2" id="KW-0732">Signal</keyword>
<evidence type="ECO:0000259" key="8">
    <source>
        <dbReference type="Pfam" id="PF14200"/>
    </source>
</evidence>
<feature type="compositionally biased region" description="Polar residues" evidence="7">
    <location>
        <begin position="320"/>
        <end position="340"/>
    </location>
</feature>
<dbReference type="InterPro" id="IPR023296">
    <property type="entry name" value="Glyco_hydro_beta-prop_sf"/>
</dbReference>
<evidence type="ECO:0000256" key="5">
    <source>
        <dbReference type="PIRSR" id="PIRSR606710-2"/>
    </source>
</evidence>
<dbReference type="AlphaFoldDB" id="A0A919NFI9"/>
<sequence>MLRKIFLAVLLAVVGSIVIVSRPHTSEAAVAFTNPLAAAPYGADPWMGYYNGYYYVAATTWNSQIVIKKATSVAALPGASESVVFTGSGTANCCNMWAPSLHRLTGPNGTRWYLYYTAGTTACCDGQRSYVLESSGNDPMGPYTYKGQLNVQSGNGWAIDGSVATINGANYYFYSSWVGNLQSLFVAPLSNPWTVSAYGTRISYPTYSWEMVGGNTEEAPYVVQHNGVTYLTFSASSCNTPDYKLGMLTLTGSNPLAASSWTKKSTAIFQRSDANGVYGPGGQGFFNSPDGAETWLVYHANESTTQGCGGTRTTRIKKISWNSDGSPNLGTPDKLSTSLTAPAGDPGGTVSFPVAGTRYRVINKSSGKVLDAQNCGTANGTAIQQWTSLGNACQQWTFTKTTSNYYRITNANSGTVLDSVNCGATNGTALNLWSSLSNVCQEWSLTPLNGGYLIANRSNGLVLDVTNCAATDGTAVRQWSALGNTCQEWTITA</sequence>
<keyword evidence="4 6" id="KW-0326">Glycosidase</keyword>
<dbReference type="PANTHER" id="PTHR43817">
    <property type="entry name" value="GLYCOSYL HYDROLASE"/>
    <property type="match status" value="1"/>
</dbReference>
<dbReference type="SUPFAM" id="SSF50370">
    <property type="entry name" value="Ricin B-like lectins"/>
    <property type="match status" value="1"/>
</dbReference>
<dbReference type="CDD" id="cd18820">
    <property type="entry name" value="GH43_LbAraf43-like"/>
    <property type="match status" value="1"/>
</dbReference>